<proteinExistence type="predicted"/>
<feature type="region of interest" description="Disordered" evidence="1">
    <location>
        <begin position="13"/>
        <end position="96"/>
    </location>
</feature>
<dbReference type="Proteomes" id="UP001165121">
    <property type="component" value="Unassembled WGS sequence"/>
</dbReference>
<name>A0A9W6UED8_9STRA</name>
<feature type="compositionally biased region" description="Polar residues" evidence="1">
    <location>
        <begin position="79"/>
        <end position="96"/>
    </location>
</feature>
<feature type="compositionally biased region" description="Basic and acidic residues" evidence="1">
    <location>
        <begin position="63"/>
        <end position="75"/>
    </location>
</feature>
<organism evidence="2 3">
    <name type="scientific">Phytophthora fragariaefolia</name>
    <dbReference type="NCBI Taxonomy" id="1490495"/>
    <lineage>
        <taxon>Eukaryota</taxon>
        <taxon>Sar</taxon>
        <taxon>Stramenopiles</taxon>
        <taxon>Oomycota</taxon>
        <taxon>Peronosporomycetes</taxon>
        <taxon>Peronosporales</taxon>
        <taxon>Peronosporaceae</taxon>
        <taxon>Phytophthora</taxon>
    </lineage>
</organism>
<dbReference type="EMBL" id="BSXT01000640">
    <property type="protein sequence ID" value="GMF31573.1"/>
    <property type="molecule type" value="Genomic_DNA"/>
</dbReference>
<reference evidence="2" key="1">
    <citation type="submission" date="2023-04" db="EMBL/GenBank/DDBJ databases">
        <title>Phytophthora fragariaefolia NBRC 109709.</title>
        <authorList>
            <person name="Ichikawa N."/>
            <person name="Sato H."/>
            <person name="Tonouchi N."/>
        </authorList>
    </citation>
    <scope>NUCLEOTIDE SEQUENCE</scope>
    <source>
        <strain evidence="2">NBRC 109709</strain>
    </source>
</reference>
<keyword evidence="3" id="KW-1185">Reference proteome</keyword>
<accession>A0A9W6UED8</accession>
<comment type="caution">
    <text evidence="2">The sequence shown here is derived from an EMBL/GenBank/DDBJ whole genome shotgun (WGS) entry which is preliminary data.</text>
</comment>
<evidence type="ECO:0000256" key="1">
    <source>
        <dbReference type="SAM" id="MobiDB-lite"/>
    </source>
</evidence>
<dbReference type="AlphaFoldDB" id="A0A9W6UED8"/>
<protein>
    <submittedName>
        <fullName evidence="2">Unnamed protein product</fullName>
    </submittedName>
</protein>
<sequence>MVEQFASRELVVPGSTFAGGSDSELAPTQAAATSQPDEEVKDEHVHGDSSDDTDGQLKLKPFNPHEHRSQGDRRKIWLLSNQSEAQSGRSTTRTAN</sequence>
<gene>
    <name evidence="2" type="ORF">Pfra01_000728200</name>
</gene>
<evidence type="ECO:0000313" key="3">
    <source>
        <dbReference type="Proteomes" id="UP001165121"/>
    </source>
</evidence>
<evidence type="ECO:0000313" key="2">
    <source>
        <dbReference type="EMBL" id="GMF31573.1"/>
    </source>
</evidence>